<keyword evidence="8" id="KW-1185">Reference proteome</keyword>
<dbReference type="InterPro" id="IPR018957">
    <property type="entry name" value="Znf_C3HC4_RING-type"/>
</dbReference>
<dbReference type="SMART" id="SM00184">
    <property type="entry name" value="RING"/>
    <property type="match status" value="1"/>
</dbReference>
<dbReference type="GO" id="GO:0008270">
    <property type="term" value="F:zinc ion binding"/>
    <property type="evidence" value="ECO:0007669"/>
    <property type="project" value="UniProtKB-KW"/>
</dbReference>
<organism evidence="7 8">
    <name type="scientific">Dichotomopilus funicola</name>
    <dbReference type="NCBI Taxonomy" id="1934379"/>
    <lineage>
        <taxon>Eukaryota</taxon>
        <taxon>Fungi</taxon>
        <taxon>Dikarya</taxon>
        <taxon>Ascomycota</taxon>
        <taxon>Pezizomycotina</taxon>
        <taxon>Sordariomycetes</taxon>
        <taxon>Sordariomycetidae</taxon>
        <taxon>Sordariales</taxon>
        <taxon>Chaetomiaceae</taxon>
        <taxon>Dichotomopilus</taxon>
    </lineage>
</organism>
<name>A0AAN6V0R4_9PEZI</name>
<dbReference type="Proteomes" id="UP001302676">
    <property type="component" value="Unassembled WGS sequence"/>
</dbReference>
<sequence>MVDLTPPAEDQNNKVVVDPSHAAADTTSQTSPNNSMEDPRAVVETHLWRDVRQYLKRQARPNSLLANEPAIIATCPICLVAELDIAGLPAPGTTLVPNPLATASGDRFAPMAVSSPAAVLVCGHMCCRECIHTWISTCVVDRHRPLACPVCRASLKFTDCEHSIAPYHLASHEEFASSGAQPDDGEHLGLSLARSVEPTLTEGAEAPQGCRPCLMEMLSPWLAAVVQGVKDLQDVDEAGRAACLERLRNQEDIYASMVKRIGAFAWGDQWTP</sequence>
<feature type="compositionally biased region" description="Polar residues" evidence="5">
    <location>
        <begin position="25"/>
        <end position="36"/>
    </location>
</feature>
<evidence type="ECO:0000313" key="8">
    <source>
        <dbReference type="Proteomes" id="UP001302676"/>
    </source>
</evidence>
<evidence type="ECO:0000256" key="1">
    <source>
        <dbReference type="ARBA" id="ARBA00022723"/>
    </source>
</evidence>
<dbReference type="Pfam" id="PF00097">
    <property type="entry name" value="zf-C3HC4"/>
    <property type="match status" value="1"/>
</dbReference>
<evidence type="ECO:0000256" key="5">
    <source>
        <dbReference type="SAM" id="MobiDB-lite"/>
    </source>
</evidence>
<keyword evidence="1" id="KW-0479">Metal-binding</keyword>
<dbReference type="InterPro" id="IPR013083">
    <property type="entry name" value="Znf_RING/FYVE/PHD"/>
</dbReference>
<proteinExistence type="predicted"/>
<dbReference type="GeneID" id="87817766"/>
<accession>A0AAN6V0R4</accession>
<evidence type="ECO:0000259" key="6">
    <source>
        <dbReference type="PROSITE" id="PS50089"/>
    </source>
</evidence>
<evidence type="ECO:0000256" key="4">
    <source>
        <dbReference type="PROSITE-ProRule" id="PRU00175"/>
    </source>
</evidence>
<evidence type="ECO:0000256" key="2">
    <source>
        <dbReference type="ARBA" id="ARBA00022771"/>
    </source>
</evidence>
<feature type="region of interest" description="Disordered" evidence="5">
    <location>
        <begin position="1"/>
        <end position="40"/>
    </location>
</feature>
<feature type="domain" description="RING-type" evidence="6">
    <location>
        <begin position="75"/>
        <end position="152"/>
    </location>
</feature>
<dbReference type="RefSeq" id="XP_062635945.1">
    <property type="nucleotide sequence ID" value="XM_062781153.1"/>
</dbReference>
<dbReference type="AlphaFoldDB" id="A0AAN6V0R4"/>
<reference evidence="7" key="1">
    <citation type="journal article" date="2023" name="Mol. Phylogenet. Evol.">
        <title>Genome-scale phylogeny and comparative genomics of the fungal order Sordariales.</title>
        <authorList>
            <person name="Hensen N."/>
            <person name="Bonometti L."/>
            <person name="Westerberg I."/>
            <person name="Brannstrom I.O."/>
            <person name="Guillou S."/>
            <person name="Cros-Aarteil S."/>
            <person name="Calhoun S."/>
            <person name="Haridas S."/>
            <person name="Kuo A."/>
            <person name="Mondo S."/>
            <person name="Pangilinan J."/>
            <person name="Riley R."/>
            <person name="LaButti K."/>
            <person name="Andreopoulos B."/>
            <person name="Lipzen A."/>
            <person name="Chen C."/>
            <person name="Yan M."/>
            <person name="Daum C."/>
            <person name="Ng V."/>
            <person name="Clum A."/>
            <person name="Steindorff A."/>
            <person name="Ohm R.A."/>
            <person name="Martin F."/>
            <person name="Silar P."/>
            <person name="Natvig D.O."/>
            <person name="Lalanne C."/>
            <person name="Gautier V."/>
            <person name="Ament-Velasquez S.L."/>
            <person name="Kruys A."/>
            <person name="Hutchinson M.I."/>
            <person name="Powell A.J."/>
            <person name="Barry K."/>
            <person name="Miller A.N."/>
            <person name="Grigoriev I.V."/>
            <person name="Debuchy R."/>
            <person name="Gladieux P."/>
            <person name="Hiltunen Thoren M."/>
            <person name="Johannesson H."/>
        </authorList>
    </citation>
    <scope>NUCLEOTIDE SEQUENCE</scope>
    <source>
        <strain evidence="7">CBS 141.50</strain>
    </source>
</reference>
<dbReference type="SUPFAM" id="SSF57850">
    <property type="entry name" value="RING/U-box"/>
    <property type="match status" value="1"/>
</dbReference>
<keyword evidence="3" id="KW-0862">Zinc</keyword>
<dbReference type="InterPro" id="IPR001841">
    <property type="entry name" value="Znf_RING"/>
</dbReference>
<protein>
    <recommendedName>
        <fullName evidence="6">RING-type domain-containing protein</fullName>
    </recommendedName>
</protein>
<evidence type="ECO:0000256" key="3">
    <source>
        <dbReference type="ARBA" id="ARBA00022833"/>
    </source>
</evidence>
<dbReference type="EMBL" id="MU853596">
    <property type="protein sequence ID" value="KAK4142574.1"/>
    <property type="molecule type" value="Genomic_DNA"/>
</dbReference>
<evidence type="ECO:0000313" key="7">
    <source>
        <dbReference type="EMBL" id="KAK4142574.1"/>
    </source>
</evidence>
<keyword evidence="2 4" id="KW-0863">Zinc-finger</keyword>
<reference evidence="7" key="2">
    <citation type="submission" date="2023-05" db="EMBL/GenBank/DDBJ databases">
        <authorList>
            <consortium name="Lawrence Berkeley National Laboratory"/>
            <person name="Steindorff A."/>
            <person name="Hensen N."/>
            <person name="Bonometti L."/>
            <person name="Westerberg I."/>
            <person name="Brannstrom I.O."/>
            <person name="Guillou S."/>
            <person name="Cros-Aarteil S."/>
            <person name="Calhoun S."/>
            <person name="Haridas S."/>
            <person name="Kuo A."/>
            <person name="Mondo S."/>
            <person name="Pangilinan J."/>
            <person name="Riley R."/>
            <person name="Labutti K."/>
            <person name="Andreopoulos B."/>
            <person name="Lipzen A."/>
            <person name="Chen C."/>
            <person name="Yanf M."/>
            <person name="Daum C."/>
            <person name="Ng V."/>
            <person name="Clum A."/>
            <person name="Ohm R."/>
            <person name="Martin F."/>
            <person name="Silar P."/>
            <person name="Natvig D."/>
            <person name="Lalanne C."/>
            <person name="Gautier V."/>
            <person name="Ament-Velasquez S.L."/>
            <person name="Kruys A."/>
            <person name="Hutchinson M.I."/>
            <person name="Powell A.J."/>
            <person name="Barry K."/>
            <person name="Miller A.N."/>
            <person name="Grigoriev I.V."/>
            <person name="Debuchy R."/>
            <person name="Gladieux P."/>
            <person name="Thoren M.H."/>
            <person name="Johannesson H."/>
        </authorList>
    </citation>
    <scope>NUCLEOTIDE SEQUENCE</scope>
    <source>
        <strain evidence="7">CBS 141.50</strain>
    </source>
</reference>
<dbReference type="PROSITE" id="PS50089">
    <property type="entry name" value="ZF_RING_2"/>
    <property type="match status" value="1"/>
</dbReference>
<comment type="caution">
    <text evidence="7">The sequence shown here is derived from an EMBL/GenBank/DDBJ whole genome shotgun (WGS) entry which is preliminary data.</text>
</comment>
<gene>
    <name evidence="7" type="ORF">C8A04DRAFT_29851</name>
</gene>
<dbReference type="Gene3D" id="3.30.40.10">
    <property type="entry name" value="Zinc/RING finger domain, C3HC4 (zinc finger)"/>
    <property type="match status" value="1"/>
</dbReference>